<dbReference type="InterPro" id="IPR000192">
    <property type="entry name" value="Aminotrans_V_dom"/>
</dbReference>
<dbReference type="InterPro" id="IPR015424">
    <property type="entry name" value="PyrdxlP-dep_Trfase"/>
</dbReference>
<sequence>MNSPQASYTMETTTSRRKFLQSSSALLLGAAASTSQVSRAQQYVANPIEQDYWPLVRSKFAFSEASVPMNAANLCPSFRAVAETVEMLTYDIDRDCSFNNRAKFEGLLERSRYLVAEQLNVSADEIALVRNTSEANNIINNGIRLNEGDEVLLWDQNHPTNNVAWDVRAARFGLVVNKVSSPDKPRSKQELIDAFTSQFTSRTQVLSITHVSNLSGIKLPIKEIVEAAHAKNIYVHVDGAQAWGAMSLDLKDLDVDSFSASAHKWYMGPKEAGLLYVKEQNIDRIWPNTVAPGWGSNVKTALTGARKFESLGQRDDAGLAAVGVAAIQHNEIGTKRIHNRIVQLAQRLKTGISELGLELVTPMEPELSFGVCITKASSGNGGNISNRLYTEHGIAAAATGGVRLCPTIYNSPEHIDRAIAGMKEIMT</sequence>
<feature type="domain" description="Aminotransferase class V" evidence="2">
    <location>
        <begin position="103"/>
        <end position="395"/>
    </location>
</feature>
<dbReference type="Pfam" id="PF00266">
    <property type="entry name" value="Aminotran_5"/>
    <property type="match status" value="1"/>
</dbReference>
<organism evidence="3">
    <name type="scientific">marine metagenome</name>
    <dbReference type="NCBI Taxonomy" id="408172"/>
    <lineage>
        <taxon>unclassified sequences</taxon>
        <taxon>metagenomes</taxon>
        <taxon>ecological metagenomes</taxon>
    </lineage>
</organism>
<evidence type="ECO:0000313" key="3">
    <source>
        <dbReference type="EMBL" id="SUZ72832.1"/>
    </source>
</evidence>
<dbReference type="InterPro" id="IPR015422">
    <property type="entry name" value="PyrdxlP-dep_Trfase_small"/>
</dbReference>
<evidence type="ECO:0000259" key="2">
    <source>
        <dbReference type="Pfam" id="PF00266"/>
    </source>
</evidence>
<accession>A0A381Q0I9</accession>
<dbReference type="Gene3D" id="3.40.640.10">
    <property type="entry name" value="Type I PLP-dependent aspartate aminotransferase-like (Major domain)"/>
    <property type="match status" value="1"/>
</dbReference>
<dbReference type="AlphaFoldDB" id="A0A381Q0I9"/>
<name>A0A381Q0I9_9ZZZZ</name>
<gene>
    <name evidence="3" type="ORF">METZ01_LOCUS25686</name>
</gene>
<dbReference type="InterPro" id="IPR006311">
    <property type="entry name" value="TAT_signal"/>
</dbReference>
<dbReference type="PROSITE" id="PS51318">
    <property type="entry name" value="TAT"/>
    <property type="match status" value="1"/>
</dbReference>
<dbReference type="Gene3D" id="3.90.1150.10">
    <property type="entry name" value="Aspartate Aminotransferase, domain 1"/>
    <property type="match status" value="1"/>
</dbReference>
<proteinExistence type="predicted"/>
<protein>
    <recommendedName>
        <fullName evidence="2">Aminotransferase class V domain-containing protein</fullName>
    </recommendedName>
</protein>
<dbReference type="SUPFAM" id="SSF53383">
    <property type="entry name" value="PLP-dependent transferases"/>
    <property type="match status" value="1"/>
</dbReference>
<evidence type="ECO:0000256" key="1">
    <source>
        <dbReference type="ARBA" id="ARBA00022898"/>
    </source>
</evidence>
<reference evidence="3" key="1">
    <citation type="submission" date="2018-05" db="EMBL/GenBank/DDBJ databases">
        <authorList>
            <person name="Lanie J.A."/>
            <person name="Ng W.-L."/>
            <person name="Kazmierczak K.M."/>
            <person name="Andrzejewski T.M."/>
            <person name="Davidsen T.M."/>
            <person name="Wayne K.J."/>
            <person name="Tettelin H."/>
            <person name="Glass J.I."/>
            <person name="Rusch D."/>
            <person name="Podicherti R."/>
            <person name="Tsui H.-C.T."/>
            <person name="Winkler M.E."/>
        </authorList>
    </citation>
    <scope>NUCLEOTIDE SEQUENCE</scope>
</reference>
<dbReference type="PANTHER" id="PTHR43092">
    <property type="entry name" value="L-CYSTEINE DESULFHYDRASE"/>
    <property type="match status" value="1"/>
</dbReference>
<dbReference type="EMBL" id="UINC01001160">
    <property type="protein sequence ID" value="SUZ72832.1"/>
    <property type="molecule type" value="Genomic_DNA"/>
</dbReference>
<keyword evidence="1" id="KW-0663">Pyridoxal phosphate</keyword>
<dbReference type="PANTHER" id="PTHR43092:SF6">
    <property type="entry name" value="BLR1280 PROTEIN"/>
    <property type="match status" value="1"/>
</dbReference>
<dbReference type="InterPro" id="IPR015421">
    <property type="entry name" value="PyrdxlP-dep_Trfase_major"/>
</dbReference>